<dbReference type="InterPro" id="IPR048324">
    <property type="entry name" value="ZSWIM1-3_RNaseH-like"/>
</dbReference>
<dbReference type="Proteomes" id="UP000237271">
    <property type="component" value="Unassembled WGS sequence"/>
</dbReference>
<dbReference type="PANTHER" id="PTHR31569">
    <property type="entry name" value="SWIM-TYPE DOMAIN-CONTAINING PROTEIN"/>
    <property type="match status" value="1"/>
</dbReference>
<reference evidence="2 3" key="1">
    <citation type="journal article" date="2017" name="Genome Biol. Evol.">
        <title>Phytophthora megakarya and P. palmivora, closely related causal agents of cacao black pod rot, underwent increases in genome sizes and gene numbers by different mechanisms.</title>
        <authorList>
            <person name="Ali S.S."/>
            <person name="Shao J."/>
            <person name="Lary D.J."/>
            <person name="Kronmiller B."/>
            <person name="Shen D."/>
            <person name="Strem M.D."/>
            <person name="Amoako-Attah I."/>
            <person name="Akrofi A.Y."/>
            <person name="Begoude B.A."/>
            <person name="Ten Hoopen G.M."/>
            <person name="Coulibaly K."/>
            <person name="Kebe B.I."/>
            <person name="Melnick R.L."/>
            <person name="Guiltinan M.J."/>
            <person name="Tyler B.M."/>
            <person name="Meinhardt L.W."/>
            <person name="Bailey B.A."/>
        </authorList>
    </citation>
    <scope>NUCLEOTIDE SEQUENCE [LARGE SCALE GENOMIC DNA]</scope>
    <source>
        <strain evidence="3">sbr112.9</strain>
    </source>
</reference>
<name>A0A2P4Y277_9STRA</name>
<dbReference type="PANTHER" id="PTHR31569:SF4">
    <property type="entry name" value="SWIM-TYPE DOMAIN-CONTAINING PROTEIN"/>
    <property type="match status" value="1"/>
</dbReference>
<evidence type="ECO:0000313" key="3">
    <source>
        <dbReference type="Proteomes" id="UP000237271"/>
    </source>
</evidence>
<dbReference type="OrthoDB" id="123859at2759"/>
<evidence type="ECO:0000313" key="2">
    <source>
        <dbReference type="EMBL" id="POM71924.1"/>
    </source>
</evidence>
<organism evidence="2 3">
    <name type="scientific">Phytophthora palmivora</name>
    <dbReference type="NCBI Taxonomy" id="4796"/>
    <lineage>
        <taxon>Eukaryota</taxon>
        <taxon>Sar</taxon>
        <taxon>Stramenopiles</taxon>
        <taxon>Oomycota</taxon>
        <taxon>Peronosporomycetes</taxon>
        <taxon>Peronosporales</taxon>
        <taxon>Peronosporaceae</taxon>
        <taxon>Phytophthora</taxon>
    </lineage>
</organism>
<accession>A0A2P4Y277</accession>
<keyword evidence="3" id="KW-1185">Reference proteome</keyword>
<feature type="domain" description="ZSWIM1/3 RNaseH-like" evidence="1">
    <location>
        <begin position="56"/>
        <end position="102"/>
    </location>
</feature>
<protein>
    <recommendedName>
        <fullName evidence="1">ZSWIM1/3 RNaseH-like domain-containing protein</fullName>
    </recommendedName>
</protein>
<comment type="caution">
    <text evidence="2">The sequence shown here is derived from an EMBL/GenBank/DDBJ whole genome shotgun (WGS) entry which is preliminary data.</text>
</comment>
<evidence type="ECO:0000259" key="1">
    <source>
        <dbReference type="Pfam" id="PF21056"/>
    </source>
</evidence>
<gene>
    <name evidence="2" type="ORF">PHPALM_11443</name>
</gene>
<dbReference type="Pfam" id="PF21056">
    <property type="entry name" value="ZSWIM1-3_RNaseH-like"/>
    <property type="match status" value="1"/>
</dbReference>
<dbReference type="EMBL" id="NCKW01006389">
    <property type="protein sequence ID" value="POM71924.1"/>
    <property type="molecule type" value="Genomic_DNA"/>
</dbReference>
<dbReference type="InterPro" id="IPR052579">
    <property type="entry name" value="Zinc_finger_SWIM"/>
</dbReference>
<dbReference type="AlphaFoldDB" id="A0A2P4Y277"/>
<proteinExistence type="predicted"/>
<sequence>MGARFLKQVARVTPSQLDEELSKVILRDVHNLVQRLKSKARGSYTVEMRLEAVLRKFCGNQDYTASVFTDDSKKNQIITLQTRQMRRFFEDFPEVVMLDSTNSQAR</sequence>